<evidence type="ECO:0000256" key="6">
    <source>
        <dbReference type="ARBA" id="ARBA00040545"/>
    </source>
</evidence>
<proteinExistence type="inferred from homology"/>
<dbReference type="SUPFAM" id="SSF52096">
    <property type="entry name" value="ClpP/crotonase"/>
    <property type="match status" value="1"/>
</dbReference>
<keyword evidence="4" id="KW-0443">Lipid metabolism</keyword>
<dbReference type="InterPro" id="IPR029045">
    <property type="entry name" value="ClpP/crotonase-like_dom_sf"/>
</dbReference>
<dbReference type="EMBL" id="WWEQ01000108">
    <property type="protein sequence ID" value="MYM20966.1"/>
    <property type="molecule type" value="Genomic_DNA"/>
</dbReference>
<keyword evidence="2" id="KW-0276">Fatty acid metabolism</keyword>
<keyword evidence="3" id="KW-0809">Transit peptide</keyword>
<evidence type="ECO:0000256" key="2">
    <source>
        <dbReference type="ARBA" id="ARBA00022832"/>
    </source>
</evidence>
<dbReference type="GO" id="GO:0006631">
    <property type="term" value="P:fatty acid metabolic process"/>
    <property type="evidence" value="ECO:0007669"/>
    <property type="project" value="UniProtKB-KW"/>
</dbReference>
<evidence type="ECO:0000313" key="8">
    <source>
        <dbReference type="Proteomes" id="UP000469215"/>
    </source>
</evidence>
<dbReference type="InterPro" id="IPR052377">
    <property type="entry name" value="Mitochondrial_ECH-domain"/>
</dbReference>
<evidence type="ECO:0000256" key="1">
    <source>
        <dbReference type="ARBA" id="ARBA00005254"/>
    </source>
</evidence>
<reference evidence="7 8" key="1">
    <citation type="submission" date="2020-01" db="EMBL/GenBank/DDBJ databases">
        <authorList>
            <person name="Deng T."/>
        </authorList>
    </citation>
    <scope>NUCLEOTIDE SEQUENCE [LARGE SCALE GENOMIC DNA]</scope>
    <source>
        <strain evidence="7 8">5221</strain>
    </source>
</reference>
<dbReference type="Gene3D" id="3.90.226.10">
    <property type="entry name" value="2-enoyl-CoA Hydratase, Chain A, domain 1"/>
    <property type="match status" value="1"/>
</dbReference>
<dbReference type="InterPro" id="IPR014748">
    <property type="entry name" value="Enoyl-CoA_hydra_C"/>
</dbReference>
<dbReference type="Proteomes" id="UP000469215">
    <property type="component" value="Unassembled WGS sequence"/>
</dbReference>
<evidence type="ECO:0000256" key="4">
    <source>
        <dbReference type="ARBA" id="ARBA00023098"/>
    </source>
</evidence>
<comment type="function">
    <text evidence="5">May play a role in fatty acid biosynthesis and insulin sensitivity.</text>
</comment>
<dbReference type="PANTHER" id="PTHR43602">
    <property type="match status" value="1"/>
</dbReference>
<dbReference type="Gene3D" id="1.10.12.10">
    <property type="entry name" value="Lyase 2-enoyl-coa Hydratase, Chain A, domain 2"/>
    <property type="match status" value="1"/>
</dbReference>
<evidence type="ECO:0000256" key="5">
    <source>
        <dbReference type="ARBA" id="ARBA00037410"/>
    </source>
</evidence>
<dbReference type="NCBIfam" id="NF006008">
    <property type="entry name" value="PRK08139.1"/>
    <property type="match status" value="1"/>
</dbReference>
<dbReference type="PANTHER" id="PTHR43602:SF1">
    <property type="entry name" value="ENOYL-COA HYDRATASE DOMAIN-CONTAINING PROTEIN 3, MITOCHONDRIAL"/>
    <property type="match status" value="1"/>
</dbReference>
<dbReference type="Pfam" id="PF00378">
    <property type="entry name" value="ECH_1"/>
    <property type="match status" value="1"/>
</dbReference>
<sequence>MDENPARASAAAQDLVATAAQGPITTLTLNDPAKRNALSLPMMRALTAALERVAADPQCRAVVLASTGTVFSAGHDLAELRGAPESAAQELFDTCAQLMLLIQRIPQPVIARVQGLATAAGCQLAATCDLAVAAQGASFATPGVRIGLFCSTPMVALSRAVDRKTALRMLLTGEALSAQDALVHGLVSHVVPAEQLEARAHEVAAQVASASGATVALGKRAFYAQAELPTAEAYEQMARVMTANAGLGDAQEGIGAFLDKRAPVWQHRGAAATP</sequence>
<comment type="caution">
    <text evidence="7">The sequence shown here is derived from an EMBL/GenBank/DDBJ whole genome shotgun (WGS) entry which is preliminary data.</text>
</comment>
<organism evidence="7 8">
    <name type="scientific">Brevibacterium rongguiense</name>
    <dbReference type="NCBI Taxonomy" id="2695267"/>
    <lineage>
        <taxon>Bacteria</taxon>
        <taxon>Bacillati</taxon>
        <taxon>Actinomycetota</taxon>
        <taxon>Actinomycetes</taxon>
        <taxon>Micrococcales</taxon>
        <taxon>Brevibacteriaceae</taxon>
        <taxon>Brevibacterium</taxon>
    </lineage>
</organism>
<keyword evidence="7" id="KW-0456">Lyase</keyword>
<gene>
    <name evidence="7" type="ORF">GSY69_13605</name>
</gene>
<dbReference type="CDD" id="cd06558">
    <property type="entry name" value="crotonase-like"/>
    <property type="match status" value="1"/>
</dbReference>
<dbReference type="GO" id="GO:0016836">
    <property type="term" value="F:hydro-lyase activity"/>
    <property type="evidence" value="ECO:0007669"/>
    <property type="project" value="TreeGrafter"/>
</dbReference>
<evidence type="ECO:0000256" key="3">
    <source>
        <dbReference type="ARBA" id="ARBA00022946"/>
    </source>
</evidence>
<accession>A0A6N9HAZ3</accession>
<dbReference type="RefSeq" id="WP_160954366.1">
    <property type="nucleotide sequence ID" value="NZ_WWEQ01000108.1"/>
</dbReference>
<dbReference type="InterPro" id="IPR001753">
    <property type="entry name" value="Enoyl-CoA_hydra/iso"/>
</dbReference>
<dbReference type="AlphaFoldDB" id="A0A6N9HAZ3"/>
<evidence type="ECO:0000313" key="7">
    <source>
        <dbReference type="EMBL" id="MYM20966.1"/>
    </source>
</evidence>
<keyword evidence="8" id="KW-1185">Reference proteome</keyword>
<comment type="similarity">
    <text evidence="1">Belongs to the enoyl-CoA hydratase/isomerase family.</text>
</comment>
<name>A0A6N9HAZ3_9MICO</name>
<protein>
    <recommendedName>
        <fullName evidence="6">Enoyl-CoA hydratase domain-containing protein 3, mitochondrial</fullName>
    </recommendedName>
</protein>